<reference evidence="3" key="1">
    <citation type="submission" date="2018-06" db="EMBL/GenBank/DDBJ databases">
        <title>Development of a Molecular Serotyping Scheme and a Multiplexed Luminex-Based Array for Providencia.</title>
        <authorList>
            <person name="Du Y."/>
            <person name="Liu B."/>
        </authorList>
    </citation>
    <scope>NUCLEOTIDE SEQUENCE</scope>
</reference>
<proteinExistence type="predicted"/>
<evidence type="ECO:0000313" key="3">
    <source>
        <dbReference type="EMBL" id="AXL96346.1"/>
    </source>
</evidence>
<dbReference type="AlphaFoldDB" id="A0A346CL72"/>
<dbReference type="Pfam" id="PF13439">
    <property type="entry name" value="Glyco_transf_4"/>
    <property type="match status" value="1"/>
</dbReference>
<evidence type="ECO:0000259" key="2">
    <source>
        <dbReference type="Pfam" id="PF13439"/>
    </source>
</evidence>
<dbReference type="Pfam" id="PF00534">
    <property type="entry name" value="Glycos_transf_1"/>
    <property type="match status" value="1"/>
</dbReference>
<dbReference type="InterPro" id="IPR028098">
    <property type="entry name" value="Glyco_trans_4-like_N"/>
</dbReference>
<accession>A0A346CL72</accession>
<feature type="domain" description="Glycosyltransferase subfamily 4-like N-terminal" evidence="2">
    <location>
        <begin position="13"/>
        <end position="166"/>
    </location>
</feature>
<dbReference type="EMBL" id="MH444261">
    <property type="protein sequence ID" value="AXL96346.1"/>
    <property type="molecule type" value="Genomic_DNA"/>
</dbReference>
<gene>
    <name evidence="3" type="primary">gt4</name>
</gene>
<organism evidence="3">
    <name type="scientific">Providencia alcalifaciens</name>
    <dbReference type="NCBI Taxonomy" id="126385"/>
    <lineage>
        <taxon>Bacteria</taxon>
        <taxon>Pseudomonadati</taxon>
        <taxon>Pseudomonadota</taxon>
        <taxon>Gammaproteobacteria</taxon>
        <taxon>Enterobacterales</taxon>
        <taxon>Morganellaceae</taxon>
        <taxon>Providencia</taxon>
    </lineage>
</organism>
<evidence type="ECO:0000259" key="1">
    <source>
        <dbReference type="Pfam" id="PF00534"/>
    </source>
</evidence>
<dbReference type="PANTHER" id="PTHR12526:SF630">
    <property type="entry name" value="GLYCOSYLTRANSFERASE"/>
    <property type="match status" value="1"/>
</dbReference>
<name>A0A346CL72_9GAMM</name>
<dbReference type="InterPro" id="IPR001296">
    <property type="entry name" value="Glyco_trans_1"/>
</dbReference>
<protein>
    <submittedName>
        <fullName evidence="3">Glycosyltransferase</fullName>
    </submittedName>
</protein>
<sequence length="356" mass="39844">MNILYIITGLGLGGAEKIVTNLADQMHMQGHTVKIAYLKGDIAISPQSPDIELIYLGLEHPKDFLSAAKKYKNLIKYYQPDVVHAHMVHANIFARVNRLFCNIPKLICTAHSSNEGGKLRMLTYKYTNWLSDLNTNVSQEASQSLINQGAFTHKNLKTVYNGINLDSFSIKTQHEKNIDTIQFLSVGRLCAPKDYPNLLNAIKLVSLEYKNIHFNIVGDGDLRNIIEELIIKLEISKFVTLLGNRTDIPQLMHQSDFFVLSSSHEGLPTVLIEAQASKLFVIATDCGGSKEIMKGTGILVPPQNSKALAEGILTAIRTPKSNLDENILNAFKYTQSNFDLKKIIQKWNSIYTKKIT</sequence>
<keyword evidence="3" id="KW-0808">Transferase</keyword>
<feature type="domain" description="Glycosyl transferase family 1" evidence="1">
    <location>
        <begin position="170"/>
        <end position="321"/>
    </location>
</feature>
<dbReference type="PANTHER" id="PTHR12526">
    <property type="entry name" value="GLYCOSYLTRANSFERASE"/>
    <property type="match status" value="1"/>
</dbReference>
<dbReference type="GO" id="GO:0016757">
    <property type="term" value="F:glycosyltransferase activity"/>
    <property type="evidence" value="ECO:0007669"/>
    <property type="project" value="InterPro"/>
</dbReference>
<dbReference type="GO" id="GO:1901135">
    <property type="term" value="P:carbohydrate derivative metabolic process"/>
    <property type="evidence" value="ECO:0007669"/>
    <property type="project" value="UniProtKB-ARBA"/>
</dbReference>
<dbReference type="SUPFAM" id="SSF53756">
    <property type="entry name" value="UDP-Glycosyltransferase/glycogen phosphorylase"/>
    <property type="match status" value="1"/>
</dbReference>
<dbReference type="Gene3D" id="3.40.50.2000">
    <property type="entry name" value="Glycogen Phosphorylase B"/>
    <property type="match status" value="2"/>
</dbReference>